<dbReference type="PROSITE" id="PS51257">
    <property type="entry name" value="PROKAR_LIPOPROTEIN"/>
    <property type="match status" value="1"/>
</dbReference>
<protein>
    <submittedName>
        <fullName evidence="1">YD repeat-containing protein</fullName>
    </submittedName>
</protein>
<evidence type="ECO:0000313" key="2">
    <source>
        <dbReference type="Proteomes" id="UP000199354"/>
    </source>
</evidence>
<name>A0A1G5J776_9FLAO</name>
<sequence>MKKLAFIFGVLMFVACGDDDQPIVVPDNVDGTLLKKAVYINTNGNVSTAEYTYDNNKLLKIEANSGSSTTYVYTGNLITRIHYNFGSLNTETHWLTYNGAGRLESLKKKVLDDITYSVTYTENDDNTVTVNEYNGDFALGATMVGESKVYLAADGSVSKLERYNGPATTTYHFTYDAQLVPTADIIGYDKLRFYHVGTSANPHNLLTVTGSAELTMTNTYNAQGYLSTAKEGDNGPSVKYFYY</sequence>
<organism evidence="1 2">
    <name type="scientific">Flavobacterium caeni</name>
    <dbReference type="NCBI Taxonomy" id="490189"/>
    <lineage>
        <taxon>Bacteria</taxon>
        <taxon>Pseudomonadati</taxon>
        <taxon>Bacteroidota</taxon>
        <taxon>Flavobacteriia</taxon>
        <taxon>Flavobacteriales</taxon>
        <taxon>Flavobacteriaceae</taxon>
        <taxon>Flavobacterium</taxon>
    </lineage>
</organism>
<dbReference type="EMBL" id="FMVF01000012">
    <property type="protein sequence ID" value="SCY83659.1"/>
    <property type="molecule type" value="Genomic_DNA"/>
</dbReference>
<reference evidence="1 2" key="1">
    <citation type="submission" date="2016-10" db="EMBL/GenBank/DDBJ databases">
        <authorList>
            <person name="de Groot N.N."/>
        </authorList>
    </citation>
    <scope>NUCLEOTIDE SEQUENCE [LARGE SCALE GENOMIC DNA]</scope>
    <source>
        <strain evidence="1 2">CGMCC 1.7031</strain>
    </source>
</reference>
<dbReference type="Proteomes" id="UP000199354">
    <property type="component" value="Unassembled WGS sequence"/>
</dbReference>
<dbReference type="OrthoDB" id="1444189at2"/>
<gene>
    <name evidence="1" type="ORF">SAMN02927903_02558</name>
</gene>
<dbReference type="RefSeq" id="WP_091144618.1">
    <property type="nucleotide sequence ID" value="NZ_FMVF01000012.1"/>
</dbReference>
<evidence type="ECO:0000313" key="1">
    <source>
        <dbReference type="EMBL" id="SCY83659.1"/>
    </source>
</evidence>
<dbReference type="STRING" id="490189.SAMN02927903_02558"/>
<accession>A0A1G5J776</accession>
<keyword evidence="2" id="KW-1185">Reference proteome</keyword>
<dbReference type="AlphaFoldDB" id="A0A1G5J776"/>
<proteinExistence type="predicted"/>